<evidence type="ECO:0000313" key="2">
    <source>
        <dbReference type="EMBL" id="MCQ8894883.1"/>
    </source>
</evidence>
<keyword evidence="3" id="KW-1185">Reference proteome</keyword>
<gene>
    <name evidence="2" type="ORF">NQT62_00330</name>
</gene>
<comment type="caution">
    <text evidence="2">The sequence shown here is derived from an EMBL/GenBank/DDBJ whole genome shotgun (WGS) entry which is preliminary data.</text>
</comment>
<dbReference type="InterPro" id="IPR001206">
    <property type="entry name" value="Diacylglycerol_kinase_cat_dom"/>
</dbReference>
<dbReference type="InterPro" id="IPR017438">
    <property type="entry name" value="ATP-NAD_kinase_N"/>
</dbReference>
<dbReference type="EMBL" id="JANIGO010000001">
    <property type="protein sequence ID" value="MCQ8894883.1"/>
    <property type="molecule type" value="Genomic_DNA"/>
</dbReference>
<evidence type="ECO:0000313" key="3">
    <source>
        <dbReference type="Proteomes" id="UP001204142"/>
    </source>
</evidence>
<dbReference type="Pfam" id="PF00781">
    <property type="entry name" value="DAGK_cat"/>
    <property type="match status" value="1"/>
</dbReference>
<accession>A0ABT1WBI8</accession>
<organism evidence="2 3">
    <name type="scientific">Limnobacter humi</name>
    <dbReference type="NCBI Taxonomy" id="1778671"/>
    <lineage>
        <taxon>Bacteria</taxon>
        <taxon>Pseudomonadati</taxon>
        <taxon>Pseudomonadota</taxon>
        <taxon>Betaproteobacteria</taxon>
        <taxon>Burkholderiales</taxon>
        <taxon>Burkholderiaceae</taxon>
        <taxon>Limnobacter</taxon>
    </lineage>
</organism>
<dbReference type="RefSeq" id="WP_256762530.1">
    <property type="nucleotide sequence ID" value="NZ_JANIGO010000001.1"/>
</dbReference>
<dbReference type="Proteomes" id="UP001204142">
    <property type="component" value="Unassembled WGS sequence"/>
</dbReference>
<protein>
    <recommendedName>
        <fullName evidence="1">DAGKc domain-containing protein</fullName>
    </recommendedName>
</protein>
<dbReference type="Gene3D" id="3.40.50.10330">
    <property type="entry name" value="Probable inorganic polyphosphate/atp-NAD kinase, domain 1"/>
    <property type="match status" value="1"/>
</dbReference>
<dbReference type="SUPFAM" id="SSF111331">
    <property type="entry name" value="NAD kinase/diacylglycerol kinase-like"/>
    <property type="match status" value="1"/>
</dbReference>
<dbReference type="InterPro" id="IPR016064">
    <property type="entry name" value="NAD/diacylglycerol_kinase_sf"/>
</dbReference>
<name>A0ABT1WBI8_9BURK</name>
<feature type="domain" description="DAGKc" evidence="1">
    <location>
        <begin position="3"/>
        <end position="113"/>
    </location>
</feature>
<proteinExistence type="predicted"/>
<sequence>MILVLINGKAKFANHYGPERLKQDVQHILGQQGTAALTQSLEELEQTLQQHAPEGISAIVPFGGDGTVSVALTTALRVYGADQLPRILAIKAGTMNEIATEIGTLSRNPLHDIAAMARLIKSGEPIPTTHRYPMSINGERLGFAFGFGASSRFLERYYAAGAGVLVALRMVAGYVGSALIMGGTIRNLFKPVVGRLVHSQGSAPIAWTFCLALTVRKLPFGVLLSTSGGENARPVMCVVAGAPKLIRLALCLPLIWIGRLPKWIGLTRAEYANIRVELEEPMAWHIDGDVCTPSQAIEIVTGPKVHFVELKRALKPMDLHEQ</sequence>
<reference evidence="2 3" key="1">
    <citation type="submission" date="2022-07" db="EMBL/GenBank/DDBJ databases">
        <authorList>
            <person name="Xamxidin M."/>
            <person name="Wu M."/>
        </authorList>
    </citation>
    <scope>NUCLEOTIDE SEQUENCE [LARGE SCALE GENOMIC DNA]</scope>
    <source>
        <strain evidence="2 3">NBRC 111650</strain>
    </source>
</reference>
<evidence type="ECO:0000259" key="1">
    <source>
        <dbReference type="Pfam" id="PF00781"/>
    </source>
</evidence>